<evidence type="ECO:0000256" key="9">
    <source>
        <dbReference type="HAMAP-Rule" id="MF_03115"/>
    </source>
</evidence>
<evidence type="ECO:0000256" key="4">
    <source>
        <dbReference type="ARBA" id="ARBA00022490"/>
    </source>
</evidence>
<dbReference type="GO" id="GO:0016226">
    <property type="term" value="P:iron-sulfur cluster assembly"/>
    <property type="evidence" value="ECO:0007669"/>
    <property type="project" value="UniProtKB-UniRule"/>
</dbReference>
<keyword evidence="4 9" id="KW-0963">Cytoplasm</keyword>
<evidence type="ECO:0000256" key="5">
    <source>
        <dbReference type="ARBA" id="ARBA00022723"/>
    </source>
</evidence>
<comment type="cofactor">
    <cofactor evidence="9">
        <name>[2Fe-2S] cluster</name>
        <dbReference type="ChEBI" id="CHEBI:190135"/>
    </cofactor>
</comment>
<dbReference type="PANTHER" id="PTHR13273:SF14">
    <property type="entry name" value="ANAMORSIN"/>
    <property type="match status" value="1"/>
</dbReference>
<feature type="binding site" evidence="9">
    <location>
        <position position="254"/>
    </location>
    <ligand>
        <name>[4Fe-4S] cluster</name>
        <dbReference type="ChEBI" id="CHEBI:49883"/>
    </ligand>
</feature>
<dbReference type="GO" id="GO:0051539">
    <property type="term" value="F:4 iron, 4 sulfur cluster binding"/>
    <property type="evidence" value="ECO:0007669"/>
    <property type="project" value="UniProtKB-KW"/>
</dbReference>
<evidence type="ECO:0000256" key="8">
    <source>
        <dbReference type="ARBA" id="ARBA00023128"/>
    </source>
</evidence>
<gene>
    <name evidence="11" type="primary">AlNc14C120G6645</name>
    <name evidence="11" type="ORF">ALNC14_075080</name>
</gene>
<evidence type="ECO:0000256" key="7">
    <source>
        <dbReference type="ARBA" id="ARBA00023014"/>
    </source>
</evidence>
<evidence type="ECO:0000256" key="3">
    <source>
        <dbReference type="ARBA" id="ARBA00022485"/>
    </source>
</evidence>
<protein>
    <recommendedName>
        <fullName evidence="9">Anamorsin homolog</fullName>
    </recommendedName>
    <alternativeName>
        <fullName evidence="9">Fe-S cluster assembly protein DRE2 homolog</fullName>
    </alternativeName>
</protein>
<keyword evidence="6 9" id="KW-0408">Iron</keyword>
<evidence type="ECO:0000256" key="1">
    <source>
        <dbReference type="ARBA" id="ARBA00001966"/>
    </source>
</evidence>
<feature type="binding site" evidence="9">
    <location>
        <position position="215"/>
    </location>
    <ligand>
        <name>[2Fe-2S] cluster</name>
        <dbReference type="ChEBI" id="CHEBI:190135"/>
    </ligand>
</feature>
<evidence type="ECO:0000259" key="10">
    <source>
        <dbReference type="Pfam" id="PF05093"/>
    </source>
</evidence>
<keyword evidence="3 9" id="KW-0004">4Fe-4S</keyword>
<comment type="subunit">
    <text evidence="9">Monomer.</text>
</comment>
<comment type="similarity">
    <text evidence="2 9">Belongs to the anamorsin family.</text>
</comment>
<keyword evidence="7 9" id="KW-0411">Iron-sulfur</keyword>
<comment type="caution">
    <text evidence="9">Lacks conserved residue(s) required for the propagation of feature annotation.</text>
</comment>
<comment type="subcellular location">
    <subcellularLocation>
        <location evidence="9">Cytoplasm</location>
    </subcellularLocation>
    <subcellularLocation>
        <location evidence="9">Mitochondrion intermembrane space</location>
    </subcellularLocation>
</comment>
<keyword evidence="9" id="KW-0001">2Fe-2S</keyword>
<dbReference type="HAMAP" id="MF_03115">
    <property type="entry name" value="Anamorsin"/>
    <property type="match status" value="1"/>
</dbReference>
<dbReference type="InterPro" id="IPR007785">
    <property type="entry name" value="Anamorsin"/>
</dbReference>
<dbReference type="PANTHER" id="PTHR13273">
    <property type="entry name" value="ANAMORSIN"/>
    <property type="match status" value="1"/>
</dbReference>
<dbReference type="HOGENOM" id="CLU_064393_1_1_1"/>
<dbReference type="EMBL" id="FR824165">
    <property type="protein sequence ID" value="CCA21365.1"/>
    <property type="molecule type" value="Genomic_DNA"/>
</dbReference>
<feature type="binding site" evidence="9">
    <location>
        <position position="213"/>
    </location>
    <ligand>
        <name>[2Fe-2S] cluster</name>
        <dbReference type="ChEBI" id="CHEBI:190135"/>
    </ligand>
</feature>
<comment type="domain">
    <text evidence="9">The twin Cx2C motifs are involved in the recognition by the mitochondrial MIA40-ERV1 disulfide relay system. The formation of 2 disulfide bonds in the Cx2C motifs through dithiol/disulfide exchange reactions effectively traps the protein in the mitochondrial intermembrane space.</text>
</comment>
<dbReference type="GO" id="GO:0051537">
    <property type="term" value="F:2 iron, 2 sulfur cluster binding"/>
    <property type="evidence" value="ECO:0007669"/>
    <property type="project" value="UniProtKB-UniRule"/>
</dbReference>
<feature type="domain" description="Anamorsin C-terminal" evidence="10">
    <location>
        <begin position="231"/>
        <end position="266"/>
    </location>
</feature>
<dbReference type="GO" id="GO:0005758">
    <property type="term" value="C:mitochondrial intermembrane space"/>
    <property type="evidence" value="ECO:0007669"/>
    <property type="project" value="UniProtKB-SubCell"/>
</dbReference>
<accession>F0WJB8</accession>
<comment type="function">
    <text evidence="9">Component of the cytosolic iron-sulfur (Fe-S) protein assembly (CIA) machinery. Required for the maturation of extramitochondrial Fe-S proteins. Part of an electron transfer chain functioning in an early step of cytosolic Fe-S biogenesis, facilitating the de novo assembly of a [4Fe-4S] cluster on the cytosolic Fe-S scaffold complex. Electrons are transferred from NADPH via a FAD- and FMN-containing diflavin oxidoreductase. Together with the diflavin oxidoreductase, also required for the assembly of the diferric tyrosyl radical cofactor of ribonucleotide reductase (RNR), probably by providing electrons for reduction during radical cofactor maturation in the catalytic small subunit.</text>
</comment>
<comment type="domain">
    <text evidence="9">The N-terminal domain has structural similarity with S-adenosyl-L-methionine-dependent methyltransferases, but does not bind S-adenosyl-L-methionine. It is required for correct assembly of the 2 Fe-S clusters.</text>
</comment>
<dbReference type="GO" id="GO:0009055">
    <property type="term" value="F:electron transfer activity"/>
    <property type="evidence" value="ECO:0007669"/>
    <property type="project" value="UniProtKB-UniRule"/>
</dbReference>
<reference evidence="11" key="2">
    <citation type="submission" date="2011-02" db="EMBL/GenBank/DDBJ databases">
        <authorList>
            <person name="MacLean D."/>
        </authorList>
    </citation>
    <scope>NUCLEOTIDE SEQUENCE</scope>
</reference>
<dbReference type="GO" id="GO:0046872">
    <property type="term" value="F:metal ion binding"/>
    <property type="evidence" value="ECO:0007669"/>
    <property type="project" value="UniProtKB-KW"/>
</dbReference>
<feature type="binding site" evidence="9">
    <location>
        <position position="251"/>
    </location>
    <ligand>
        <name>[4Fe-4S] cluster</name>
        <dbReference type="ChEBI" id="CHEBI:49883"/>
    </ligand>
</feature>
<keyword evidence="8 9" id="KW-0496">Mitochondrion</keyword>
<feature type="region of interest" description="Fe-S binding site A" evidence="9">
    <location>
        <begin position="199"/>
        <end position="215"/>
    </location>
</feature>
<sequence length="279" mass="30403">MIDQLRGNVAVFAHGNDAGGATIERLKKECPGIEHVELLCVEKESDLLQLSSIQTARSPFDAILTCNKEVTFLSKQLHTAQKILNPDGILRLWTTADKNSALLALVIAGFVDVKEIPGDEIAFAPCKLDGAEKSQCFSARRPQFTVGESVKMPQQDKKSTTISHSARKWKLTEEDDEFIDEDSLLDDTEEVRKAAKNDCGVSANGKRRACKNCTCGRAETENASNPVVSDQELSQMVSSCGNCFKGDAFRCGACPFLGKPAFKPGMEKVVLNLDSSDDI</sequence>
<feature type="binding site" evidence="9">
    <location>
        <position position="243"/>
    </location>
    <ligand>
        <name>[4Fe-4S] cluster</name>
        <dbReference type="ChEBI" id="CHEBI:49883"/>
    </ligand>
</feature>
<feature type="short sequence motif" description="Cx2C motif 1" evidence="9">
    <location>
        <begin position="240"/>
        <end position="243"/>
    </location>
</feature>
<feature type="binding site" evidence="9">
    <location>
        <position position="240"/>
    </location>
    <ligand>
        <name>[4Fe-4S] cluster</name>
        <dbReference type="ChEBI" id="CHEBI:49883"/>
    </ligand>
</feature>
<feature type="short sequence motif" description="Cx2C motif 2" evidence="9">
    <location>
        <begin position="251"/>
        <end position="254"/>
    </location>
</feature>
<evidence type="ECO:0000313" key="11">
    <source>
        <dbReference type="EMBL" id="CCA21365.1"/>
    </source>
</evidence>
<keyword evidence="5 9" id="KW-0479">Metal-binding</keyword>
<evidence type="ECO:0000256" key="2">
    <source>
        <dbReference type="ARBA" id="ARBA00008169"/>
    </source>
</evidence>
<reference evidence="11" key="1">
    <citation type="journal article" date="2011" name="PLoS Biol.">
        <title>Gene gain and loss during evolution of obligate parasitism in the white rust pathogen of Arabidopsis thaliana.</title>
        <authorList>
            <person name="Kemen E."/>
            <person name="Gardiner A."/>
            <person name="Schultz-Larsen T."/>
            <person name="Kemen A.C."/>
            <person name="Balmuth A.L."/>
            <person name="Robert-Seilaniantz A."/>
            <person name="Bailey K."/>
            <person name="Holub E."/>
            <person name="Studholme D.J."/>
            <person name="Maclean D."/>
            <person name="Jones J.D."/>
        </authorList>
    </citation>
    <scope>NUCLEOTIDE SEQUENCE</scope>
</reference>
<feature type="binding site" evidence="9">
    <location>
        <position position="210"/>
    </location>
    <ligand>
        <name>[2Fe-2S] cluster</name>
        <dbReference type="ChEBI" id="CHEBI:190135"/>
    </ligand>
</feature>
<name>F0WJB8_9STRA</name>
<organism evidence="11">
    <name type="scientific">Albugo laibachii Nc14</name>
    <dbReference type="NCBI Taxonomy" id="890382"/>
    <lineage>
        <taxon>Eukaryota</taxon>
        <taxon>Sar</taxon>
        <taxon>Stramenopiles</taxon>
        <taxon>Oomycota</taxon>
        <taxon>Peronosporomycetes</taxon>
        <taxon>Albuginales</taxon>
        <taxon>Albuginaceae</taxon>
        <taxon>Albugo</taxon>
    </lineage>
</organism>
<dbReference type="Pfam" id="PF05093">
    <property type="entry name" value="CIAPIN1"/>
    <property type="match status" value="2"/>
</dbReference>
<feature type="region of interest" description="Fe-S binding site B" evidence="9">
    <location>
        <begin position="240"/>
        <end position="254"/>
    </location>
</feature>
<comment type="cofactor">
    <cofactor evidence="1 9">
        <name>[4Fe-4S] cluster</name>
        <dbReference type="ChEBI" id="CHEBI:49883"/>
    </cofactor>
</comment>
<comment type="domain">
    <text evidence="9">The C-terminal domain binds 2 Fe-S clusters but is otherwise mostly in an intrinsically disordered conformation.</text>
</comment>
<proteinExistence type="inferred from homology"/>
<dbReference type="InterPro" id="IPR046408">
    <property type="entry name" value="CIAPIN1"/>
</dbReference>
<evidence type="ECO:0000256" key="6">
    <source>
        <dbReference type="ARBA" id="ARBA00023004"/>
    </source>
</evidence>
<dbReference type="AlphaFoldDB" id="F0WJB8"/>
<feature type="domain" description="Anamorsin C-terminal" evidence="10">
    <location>
        <begin position="195"/>
        <end position="225"/>
    </location>
</feature>
<feature type="binding site" evidence="9">
    <location>
        <position position="199"/>
    </location>
    <ligand>
        <name>[2Fe-2S] cluster</name>
        <dbReference type="ChEBI" id="CHEBI:190135"/>
    </ligand>
</feature>